<keyword evidence="5" id="KW-0201">Cytochrome c-type biogenesis</keyword>
<keyword evidence="7 8" id="KW-0472">Membrane</keyword>
<dbReference type="PANTHER" id="PTHR30071">
    <property type="entry name" value="HEME EXPORTER PROTEIN C"/>
    <property type="match status" value="1"/>
</dbReference>
<reference evidence="10 11" key="1">
    <citation type="journal article" date="2017" name="Genome Announc.">
        <title>Draft Genome Sequences of Four Alkaliphilic Bacteria Belonging to the Anaerobacillus Genus.</title>
        <authorList>
            <person name="Bassil N.M."/>
            <person name="Lloyd J.R."/>
        </authorList>
    </citation>
    <scope>NUCLEOTIDE SEQUENCE [LARGE SCALE GENOMIC DNA]</scope>
    <source>
        <strain evidence="10 11">NB2006</strain>
    </source>
</reference>
<gene>
    <name evidence="10" type="ORF">AWH56_007370</name>
</gene>
<evidence type="ECO:0000256" key="7">
    <source>
        <dbReference type="ARBA" id="ARBA00023136"/>
    </source>
</evidence>
<dbReference type="RefSeq" id="WP_083388397.1">
    <property type="nucleotide sequence ID" value="NZ_CP063356.2"/>
</dbReference>
<reference evidence="10 11" key="2">
    <citation type="journal article" date="2019" name="Int. J. Syst. Evol. Microbiol.">
        <title>Anaerobacillus isosaccharinicus sp. nov., an alkaliphilic bacterium which degrades isosaccharinic acid.</title>
        <authorList>
            <person name="Bassil N.M."/>
            <person name="Lloyd J.R."/>
        </authorList>
    </citation>
    <scope>NUCLEOTIDE SEQUENCE [LARGE SCALE GENOMIC DNA]</scope>
    <source>
        <strain evidence="10 11">NB2006</strain>
    </source>
</reference>
<dbReference type="KEGG" id="aia:AWH56_007370"/>
<name>A0A7S7RCV2_9BACI</name>
<comment type="similarity">
    <text evidence="2">Belongs to the CcmC/CycZ/HelC family.</text>
</comment>
<feature type="transmembrane region" description="Helical" evidence="8">
    <location>
        <begin position="52"/>
        <end position="79"/>
    </location>
</feature>
<feature type="transmembrane region" description="Helical" evidence="8">
    <location>
        <begin position="123"/>
        <end position="141"/>
    </location>
</feature>
<dbReference type="EMBL" id="CP063356">
    <property type="protein sequence ID" value="QOY37429.1"/>
    <property type="molecule type" value="Genomic_DNA"/>
</dbReference>
<dbReference type="PANTHER" id="PTHR30071:SF1">
    <property type="entry name" value="CYTOCHROME B_B6 PROTEIN-RELATED"/>
    <property type="match status" value="1"/>
</dbReference>
<dbReference type="GO" id="GO:0005886">
    <property type="term" value="C:plasma membrane"/>
    <property type="evidence" value="ECO:0007669"/>
    <property type="project" value="TreeGrafter"/>
</dbReference>
<dbReference type="PRINTS" id="PR01386">
    <property type="entry name" value="CCMCBIOGNSIS"/>
</dbReference>
<evidence type="ECO:0000256" key="5">
    <source>
        <dbReference type="ARBA" id="ARBA00022748"/>
    </source>
</evidence>
<evidence type="ECO:0000259" key="9">
    <source>
        <dbReference type="Pfam" id="PF01578"/>
    </source>
</evidence>
<evidence type="ECO:0000256" key="2">
    <source>
        <dbReference type="ARBA" id="ARBA00005840"/>
    </source>
</evidence>
<feature type="domain" description="Cytochrome c assembly protein" evidence="9">
    <location>
        <begin position="21"/>
        <end position="181"/>
    </location>
</feature>
<keyword evidence="6 8" id="KW-1133">Transmembrane helix</keyword>
<proteinExistence type="inferred from homology"/>
<feature type="transmembrane region" description="Helical" evidence="8">
    <location>
        <begin position="201"/>
        <end position="220"/>
    </location>
</feature>
<feature type="transmembrane region" description="Helical" evidence="8">
    <location>
        <begin position="153"/>
        <end position="176"/>
    </location>
</feature>
<accession>A0A7S7RCV2</accession>
<evidence type="ECO:0000256" key="6">
    <source>
        <dbReference type="ARBA" id="ARBA00022989"/>
    </source>
</evidence>
<dbReference type="Proteomes" id="UP000180175">
    <property type="component" value="Chromosome"/>
</dbReference>
<dbReference type="GO" id="GO:0020037">
    <property type="term" value="F:heme binding"/>
    <property type="evidence" value="ECO:0007669"/>
    <property type="project" value="InterPro"/>
</dbReference>
<dbReference type="GO" id="GO:0015232">
    <property type="term" value="F:heme transmembrane transporter activity"/>
    <property type="evidence" value="ECO:0007669"/>
    <property type="project" value="InterPro"/>
</dbReference>
<evidence type="ECO:0000256" key="1">
    <source>
        <dbReference type="ARBA" id="ARBA00004141"/>
    </source>
</evidence>
<dbReference type="InterPro" id="IPR002541">
    <property type="entry name" value="Cyt_c_assembly"/>
</dbReference>
<organism evidence="10 11">
    <name type="scientific">Anaerobacillus isosaccharinicus</name>
    <dbReference type="NCBI Taxonomy" id="1532552"/>
    <lineage>
        <taxon>Bacteria</taxon>
        <taxon>Bacillati</taxon>
        <taxon>Bacillota</taxon>
        <taxon>Bacilli</taxon>
        <taxon>Bacillales</taxon>
        <taxon>Bacillaceae</taxon>
        <taxon>Anaerobacillus</taxon>
    </lineage>
</organism>
<sequence length="246" mass="28396">MKLINDDLTAIPEETLLHRILFYLSIPMMLTALYLAFIYTPVERVMGVVQKIFYFHVASAWVAFFAFFIVAVFSIMYLVKRKRIYDVIAGISAEIGVVYTAIVLTTGPIWGRSAWNAWWSWEPRLTTTLILFFMYIAYIMIRHMDVAWEKKARFASVFGIISFINVPIVFMSIRWWNSTLHPVVLGEGGVNESGGGLEPSMLFALIFTVFTMTILYFVLLQKGVYIERLKIQAERLKEKFQEKLAG</sequence>
<dbReference type="AlphaFoldDB" id="A0A7S7RCV2"/>
<protein>
    <recommendedName>
        <fullName evidence="3">Heme exporter protein C</fullName>
    </recommendedName>
</protein>
<dbReference type="InterPro" id="IPR003557">
    <property type="entry name" value="Cyt_c_biogenesis_CcmC"/>
</dbReference>
<evidence type="ECO:0000256" key="4">
    <source>
        <dbReference type="ARBA" id="ARBA00022692"/>
    </source>
</evidence>
<evidence type="ECO:0000256" key="3">
    <source>
        <dbReference type="ARBA" id="ARBA00016463"/>
    </source>
</evidence>
<feature type="transmembrane region" description="Helical" evidence="8">
    <location>
        <begin position="91"/>
        <end position="111"/>
    </location>
</feature>
<comment type="subcellular location">
    <subcellularLocation>
        <location evidence="1">Membrane</location>
        <topology evidence="1">Multi-pass membrane protein</topology>
    </subcellularLocation>
</comment>
<keyword evidence="4 8" id="KW-0812">Transmembrane</keyword>
<keyword evidence="11" id="KW-1185">Reference proteome</keyword>
<evidence type="ECO:0000256" key="8">
    <source>
        <dbReference type="SAM" id="Phobius"/>
    </source>
</evidence>
<evidence type="ECO:0000313" key="10">
    <source>
        <dbReference type="EMBL" id="QOY37429.1"/>
    </source>
</evidence>
<dbReference type="GO" id="GO:0017004">
    <property type="term" value="P:cytochrome complex assembly"/>
    <property type="evidence" value="ECO:0007669"/>
    <property type="project" value="UniProtKB-KW"/>
</dbReference>
<evidence type="ECO:0000313" key="11">
    <source>
        <dbReference type="Proteomes" id="UP000180175"/>
    </source>
</evidence>
<dbReference type="InterPro" id="IPR045062">
    <property type="entry name" value="Cyt_c_biogenesis_CcsA/CcmC"/>
</dbReference>
<dbReference type="Pfam" id="PF01578">
    <property type="entry name" value="Cytochrom_C_asm"/>
    <property type="match status" value="1"/>
</dbReference>
<dbReference type="OrthoDB" id="9814290at2"/>
<feature type="transmembrane region" description="Helical" evidence="8">
    <location>
        <begin position="20"/>
        <end position="40"/>
    </location>
</feature>